<evidence type="ECO:0000313" key="1">
    <source>
        <dbReference type="EMBL" id="CCI37523.1"/>
    </source>
</evidence>
<dbReference type="Proteomes" id="UP000004047">
    <property type="component" value="Unassembled WGS sequence"/>
</dbReference>
<evidence type="ECO:0008006" key="3">
    <source>
        <dbReference type="Google" id="ProtNLM"/>
    </source>
</evidence>
<name>I4IT99_MICAE</name>
<gene>
    <name evidence="1" type="ORF">MICAK_3340005</name>
</gene>
<dbReference type="InterPro" id="IPR010903">
    <property type="entry name" value="DUF1517"/>
</dbReference>
<accession>I4IT99</accession>
<proteinExistence type="predicted"/>
<dbReference type="AlphaFoldDB" id="I4IT99"/>
<dbReference type="EMBL" id="CAIQ01000262">
    <property type="protein sequence ID" value="CCI37523.1"/>
    <property type="molecule type" value="Genomic_DNA"/>
</dbReference>
<reference evidence="1 2" key="1">
    <citation type="submission" date="2012-04" db="EMBL/GenBank/DDBJ databases">
        <authorList>
            <person name="Genoscope - CEA"/>
        </authorList>
    </citation>
    <scope>NUCLEOTIDE SEQUENCE [LARGE SCALE GENOMIC DNA]</scope>
    <source>
        <strain evidence="1 2">9701</strain>
    </source>
</reference>
<evidence type="ECO:0000313" key="2">
    <source>
        <dbReference type="Proteomes" id="UP000004047"/>
    </source>
</evidence>
<dbReference type="HOGENOM" id="CLU_1364305_0_0_3"/>
<organism evidence="1 2">
    <name type="scientific">Microcystis aeruginosa PCC 9701</name>
    <dbReference type="NCBI Taxonomy" id="721123"/>
    <lineage>
        <taxon>Bacteria</taxon>
        <taxon>Bacillati</taxon>
        <taxon>Cyanobacteriota</taxon>
        <taxon>Cyanophyceae</taxon>
        <taxon>Oscillatoriophycideae</taxon>
        <taxon>Chroococcales</taxon>
        <taxon>Microcystaceae</taxon>
        <taxon>Microcystis</taxon>
    </lineage>
</organism>
<protein>
    <recommendedName>
        <fullName evidence="3">DUF1517 domain-containing protein</fullName>
    </recommendedName>
</protein>
<comment type="caution">
    <text evidence="1">The sequence shown here is derived from an EMBL/GenBank/DDBJ whole genome shotgun (WGS) entry which is preliminary data.</text>
</comment>
<sequence length="209" mass="23322">MAVYFITGYIMGSLGDRFKKFAGRTRYVVCRLFLHLYGQEIAPLLGILNRAGREAIDSEGDLEVMGEGLVEICQNLLQMNLYWFSVANEGDVFWHEGEAGDYLNELFTDSAGRYLSESVSSQVGEKEPLTLPVTDNLVVMITIAFEGESAGLETSLADREALEDGLRSIINLHYQGRLRAIQVHFSPAQLGDELTNEQLLLNFPELLPL</sequence>
<dbReference type="Pfam" id="PF07466">
    <property type="entry name" value="DUF1517"/>
    <property type="match status" value="1"/>
</dbReference>